<evidence type="ECO:0000259" key="2">
    <source>
        <dbReference type="PROSITE" id="PS50181"/>
    </source>
</evidence>
<proteinExistence type="predicted"/>
<dbReference type="Gene3D" id="1.20.1280.50">
    <property type="match status" value="1"/>
</dbReference>
<feature type="domain" description="F-box" evidence="2">
    <location>
        <begin position="1"/>
        <end position="49"/>
    </location>
</feature>
<gene>
    <name evidence="3" type="ORF">BVC80_1105g8</name>
</gene>
<evidence type="ECO:0000256" key="1">
    <source>
        <dbReference type="SAM" id="MobiDB-lite"/>
    </source>
</evidence>
<dbReference type="PANTHER" id="PTHR31672:SF13">
    <property type="entry name" value="F-BOX PROTEIN CPR30-LIKE"/>
    <property type="match status" value="1"/>
</dbReference>
<feature type="compositionally biased region" description="Basic and acidic residues" evidence="1">
    <location>
        <begin position="419"/>
        <end position="433"/>
    </location>
</feature>
<dbReference type="NCBIfam" id="TIGR01640">
    <property type="entry name" value="F_box_assoc_1"/>
    <property type="match status" value="1"/>
</dbReference>
<dbReference type="AlphaFoldDB" id="A0A200QBU3"/>
<dbReference type="InterPro" id="IPR036047">
    <property type="entry name" value="F-box-like_dom_sf"/>
</dbReference>
<name>A0A200QBU3_MACCD</name>
<evidence type="ECO:0000313" key="3">
    <source>
        <dbReference type="EMBL" id="OVA07867.1"/>
    </source>
</evidence>
<dbReference type="STRING" id="56857.A0A200QBU3"/>
<comment type="caution">
    <text evidence="3">The sequence shown here is derived from an EMBL/GenBank/DDBJ whole genome shotgun (WGS) entry which is preliminary data.</text>
</comment>
<accession>A0A200QBU3</accession>
<dbReference type="Pfam" id="PF00646">
    <property type="entry name" value="F-box"/>
    <property type="match status" value="1"/>
</dbReference>
<dbReference type="CDD" id="cd22157">
    <property type="entry name" value="F-box_AtFBW1-like"/>
    <property type="match status" value="1"/>
</dbReference>
<dbReference type="InterPro" id="IPR050796">
    <property type="entry name" value="SCF_F-box_component"/>
</dbReference>
<dbReference type="Pfam" id="PF08268">
    <property type="entry name" value="FBA_3"/>
    <property type="match status" value="1"/>
</dbReference>
<dbReference type="SUPFAM" id="SSF81383">
    <property type="entry name" value="F-box domain"/>
    <property type="match status" value="1"/>
</dbReference>
<dbReference type="InterPro" id="IPR013187">
    <property type="entry name" value="F-box-assoc_dom_typ3"/>
</dbReference>
<dbReference type="InParanoid" id="A0A200QBU3"/>
<feature type="region of interest" description="Disordered" evidence="1">
    <location>
        <begin position="412"/>
        <end position="433"/>
    </location>
</feature>
<organism evidence="3 4">
    <name type="scientific">Macleaya cordata</name>
    <name type="common">Five-seeded plume-poppy</name>
    <name type="synonym">Bocconia cordata</name>
    <dbReference type="NCBI Taxonomy" id="56857"/>
    <lineage>
        <taxon>Eukaryota</taxon>
        <taxon>Viridiplantae</taxon>
        <taxon>Streptophyta</taxon>
        <taxon>Embryophyta</taxon>
        <taxon>Tracheophyta</taxon>
        <taxon>Spermatophyta</taxon>
        <taxon>Magnoliopsida</taxon>
        <taxon>Ranunculales</taxon>
        <taxon>Papaveraceae</taxon>
        <taxon>Papaveroideae</taxon>
        <taxon>Macleaya</taxon>
    </lineage>
</organism>
<reference evidence="3 4" key="1">
    <citation type="journal article" date="2017" name="Mol. Plant">
        <title>The Genome of Medicinal Plant Macleaya cordata Provides New Insights into Benzylisoquinoline Alkaloids Metabolism.</title>
        <authorList>
            <person name="Liu X."/>
            <person name="Liu Y."/>
            <person name="Huang P."/>
            <person name="Ma Y."/>
            <person name="Qing Z."/>
            <person name="Tang Q."/>
            <person name="Cao H."/>
            <person name="Cheng P."/>
            <person name="Zheng Y."/>
            <person name="Yuan Z."/>
            <person name="Zhou Y."/>
            <person name="Liu J."/>
            <person name="Tang Z."/>
            <person name="Zhuo Y."/>
            <person name="Zhang Y."/>
            <person name="Yu L."/>
            <person name="Huang J."/>
            <person name="Yang P."/>
            <person name="Peng Q."/>
            <person name="Zhang J."/>
            <person name="Jiang W."/>
            <person name="Zhang Z."/>
            <person name="Lin K."/>
            <person name="Ro D.K."/>
            <person name="Chen X."/>
            <person name="Xiong X."/>
            <person name="Shang Y."/>
            <person name="Huang S."/>
            <person name="Zeng J."/>
        </authorList>
    </citation>
    <scope>NUCLEOTIDE SEQUENCE [LARGE SCALE GENOMIC DNA]</scope>
    <source>
        <strain evidence="4">cv. BLH2017</strain>
        <tissue evidence="3">Root</tissue>
    </source>
</reference>
<dbReference type="PANTHER" id="PTHR31672">
    <property type="entry name" value="BNACNNG10540D PROTEIN"/>
    <property type="match status" value="1"/>
</dbReference>
<dbReference type="OMA" id="RDARWIY"/>
<evidence type="ECO:0000313" key="4">
    <source>
        <dbReference type="Proteomes" id="UP000195402"/>
    </source>
</evidence>
<dbReference type="OrthoDB" id="610337at2759"/>
<sequence>MENLLPAEIISEILSRLPTESVLQCRRVCKTWRTLLQHPYFAHMHLHRLLQLDDHKYHNHSNVAAKGGLSFLFGMFYDEEGGKQLHYGEYEGKSYKTLRRINQPLINMRYKIVGSCNGLICICENKQRSGIYEPLYICNPINREYVNLPRLNINNENKVERMVCGFGYHPSLNEYKVVRIYYSLDQPLGRVHVYTLGSGSQWRDIGEITYSLRHCSWNEQFLPFPVSIFVNGAVHWLDHEEKIVAFDLADEVFHLLPSPPCVLSVFEYFQLRVLGGCLCVLHYMDHGKVVAIWLLKKNKESSGYDMNEEYRSWSWSKEFTIRIGRTAYPFALTNSGEVLLWYDSLATLSRNKSILCRYDPKTAALEKLVDNHTGFLIWEATLHMSSLVSLKALGEKCRLRCRLRKRYLDNPTLNPNDVKQQRKDKEEVNTDNT</sequence>
<dbReference type="PROSITE" id="PS50181">
    <property type="entry name" value="FBOX"/>
    <property type="match status" value="1"/>
</dbReference>
<dbReference type="EMBL" id="MVGT01002402">
    <property type="protein sequence ID" value="OVA07867.1"/>
    <property type="molecule type" value="Genomic_DNA"/>
</dbReference>
<dbReference type="Proteomes" id="UP000195402">
    <property type="component" value="Unassembled WGS sequence"/>
</dbReference>
<protein>
    <submittedName>
        <fullName evidence="3">F-box domain</fullName>
    </submittedName>
</protein>
<dbReference type="SMART" id="SM00256">
    <property type="entry name" value="FBOX"/>
    <property type="match status" value="1"/>
</dbReference>
<dbReference type="InterPro" id="IPR017451">
    <property type="entry name" value="F-box-assoc_interact_dom"/>
</dbReference>
<dbReference type="InterPro" id="IPR001810">
    <property type="entry name" value="F-box_dom"/>
</dbReference>
<keyword evidence="4" id="KW-1185">Reference proteome</keyword>